<protein>
    <submittedName>
        <fullName evidence="1">Uncharacterized protein</fullName>
    </submittedName>
</protein>
<organism evidence="1">
    <name type="scientific">Siphoviridae sp. ctXPh6</name>
    <dbReference type="NCBI Taxonomy" id="2827578"/>
    <lineage>
        <taxon>Viruses</taxon>
        <taxon>Duplodnaviria</taxon>
        <taxon>Heunggongvirae</taxon>
        <taxon>Uroviricota</taxon>
        <taxon>Caudoviricetes</taxon>
    </lineage>
</organism>
<reference evidence="1" key="1">
    <citation type="journal article" date="2021" name="Proc. Natl. Acad. Sci. U.S.A.">
        <title>A Catalog of Tens of Thousands of Viruses from Human Metagenomes Reveals Hidden Associations with Chronic Diseases.</title>
        <authorList>
            <person name="Tisza M.J."/>
            <person name="Buck C.B."/>
        </authorList>
    </citation>
    <scope>NUCLEOTIDE SEQUENCE</scope>
    <source>
        <strain evidence="1">CtXPh6</strain>
    </source>
</reference>
<sequence>MTDHPRVKNVLTGNDSTVRLLFCKKSSGNGPYIKLMR</sequence>
<name>A0A8S5LJJ8_9CAUD</name>
<proteinExistence type="predicted"/>
<accession>A0A8S5LJJ8</accession>
<dbReference type="EMBL" id="BK015862">
    <property type="protein sequence ID" value="DAD70285.1"/>
    <property type="molecule type" value="Genomic_DNA"/>
</dbReference>
<evidence type="ECO:0000313" key="1">
    <source>
        <dbReference type="EMBL" id="DAD70285.1"/>
    </source>
</evidence>